<dbReference type="RefSeq" id="WP_390301584.1">
    <property type="nucleotide sequence ID" value="NZ_JBHULI010000024.1"/>
</dbReference>
<dbReference type="InterPro" id="IPR036388">
    <property type="entry name" value="WH-like_DNA-bd_sf"/>
</dbReference>
<dbReference type="Gene3D" id="1.10.10.10">
    <property type="entry name" value="Winged helix-like DNA-binding domain superfamily/Winged helix DNA-binding domain"/>
    <property type="match status" value="1"/>
</dbReference>
<name>A0ABW5JMT9_9BACT</name>
<proteinExistence type="inferred from homology"/>
<feature type="compositionally biased region" description="Acidic residues" evidence="2">
    <location>
        <begin position="297"/>
        <end position="307"/>
    </location>
</feature>
<feature type="domain" description="DprA winged helix" evidence="4">
    <location>
        <begin position="316"/>
        <end position="370"/>
    </location>
</feature>
<dbReference type="PANTHER" id="PTHR43022:SF1">
    <property type="entry name" value="PROTEIN SMF"/>
    <property type="match status" value="1"/>
</dbReference>
<dbReference type="Proteomes" id="UP001597460">
    <property type="component" value="Unassembled WGS sequence"/>
</dbReference>
<evidence type="ECO:0000259" key="3">
    <source>
        <dbReference type="Pfam" id="PF02481"/>
    </source>
</evidence>
<dbReference type="Pfam" id="PF02481">
    <property type="entry name" value="DNA_processg_A"/>
    <property type="match status" value="1"/>
</dbReference>
<evidence type="ECO:0000313" key="5">
    <source>
        <dbReference type="EMBL" id="MFD2532697.1"/>
    </source>
</evidence>
<evidence type="ECO:0000259" key="4">
    <source>
        <dbReference type="Pfam" id="PF17782"/>
    </source>
</evidence>
<evidence type="ECO:0000313" key="6">
    <source>
        <dbReference type="Proteomes" id="UP001597460"/>
    </source>
</evidence>
<dbReference type="SUPFAM" id="SSF102405">
    <property type="entry name" value="MCP/YpsA-like"/>
    <property type="match status" value="1"/>
</dbReference>
<dbReference type="SUPFAM" id="SSF47781">
    <property type="entry name" value="RuvA domain 2-like"/>
    <property type="match status" value="1"/>
</dbReference>
<dbReference type="InterPro" id="IPR041614">
    <property type="entry name" value="DprA_WH"/>
</dbReference>
<organism evidence="5 6">
    <name type="scientific">Gracilimonas halophila</name>
    <dbReference type="NCBI Taxonomy" id="1834464"/>
    <lineage>
        <taxon>Bacteria</taxon>
        <taxon>Pseudomonadati</taxon>
        <taxon>Balneolota</taxon>
        <taxon>Balneolia</taxon>
        <taxon>Balneolales</taxon>
        <taxon>Balneolaceae</taxon>
        <taxon>Gracilimonas</taxon>
    </lineage>
</organism>
<dbReference type="InterPro" id="IPR057666">
    <property type="entry name" value="DrpA_SLOG"/>
</dbReference>
<feature type="region of interest" description="Disordered" evidence="2">
    <location>
        <begin position="297"/>
        <end position="318"/>
    </location>
</feature>
<comment type="caution">
    <text evidence="5">The sequence shown here is derived from an EMBL/GenBank/DDBJ whole genome shotgun (WGS) entry which is preliminary data.</text>
</comment>
<dbReference type="EMBL" id="JBHULI010000024">
    <property type="protein sequence ID" value="MFD2532697.1"/>
    <property type="molecule type" value="Genomic_DNA"/>
</dbReference>
<dbReference type="Gene3D" id="3.40.50.450">
    <property type="match status" value="1"/>
</dbReference>
<evidence type="ECO:0000256" key="2">
    <source>
        <dbReference type="SAM" id="MobiDB-lite"/>
    </source>
</evidence>
<reference evidence="6" key="1">
    <citation type="journal article" date="2019" name="Int. J. Syst. Evol. Microbiol.">
        <title>The Global Catalogue of Microorganisms (GCM) 10K type strain sequencing project: providing services to taxonomists for standard genome sequencing and annotation.</title>
        <authorList>
            <consortium name="The Broad Institute Genomics Platform"/>
            <consortium name="The Broad Institute Genome Sequencing Center for Infectious Disease"/>
            <person name="Wu L."/>
            <person name="Ma J."/>
        </authorList>
    </citation>
    <scope>NUCLEOTIDE SEQUENCE [LARGE SCALE GENOMIC DNA]</scope>
    <source>
        <strain evidence="6">KCTC 52042</strain>
    </source>
</reference>
<dbReference type="InterPro" id="IPR010994">
    <property type="entry name" value="RuvA_2-like"/>
</dbReference>
<accession>A0ABW5JMT9</accession>
<evidence type="ECO:0000256" key="1">
    <source>
        <dbReference type="ARBA" id="ARBA00006525"/>
    </source>
</evidence>
<dbReference type="PANTHER" id="PTHR43022">
    <property type="entry name" value="PROTEIN SMF"/>
    <property type="match status" value="1"/>
</dbReference>
<dbReference type="InterPro" id="IPR003488">
    <property type="entry name" value="DprA"/>
</dbReference>
<keyword evidence="6" id="KW-1185">Reference proteome</keyword>
<gene>
    <name evidence="5" type="primary">dprA</name>
    <name evidence="5" type="ORF">ACFSVN_09595</name>
</gene>
<protein>
    <submittedName>
        <fullName evidence="5">DNA-processing protein DprA</fullName>
    </submittedName>
</protein>
<dbReference type="NCBIfam" id="TIGR00732">
    <property type="entry name" value="dprA"/>
    <property type="match status" value="1"/>
</dbReference>
<sequence>MQKRNKKLRVLTALSIIPGFGCRRVFNLLKHIEDPEEIFSLSKRKLRTVEGIGEASALSLLAFDDWDKVDQILDNTEKSGSKIITMADSDYPPLLKQIYDPPVLFWLKGNPEALSKPGIAVVGTRNTSAYGRNMAKKLTGELADKGMCIFSGLAYGIDSIAHKTALEHKASTVAVLGSGIDNLYPKKNTALANEIVKSGGAVITEYPLGTNPDAVNFPVRNRIVSGMSLGVLVVESGIKGGSMITADLGLDQNREVFAVPHPLGNPSGTGCNYLIKRGAAKLVQTIDDVLEELPVEYSGEEQSEIENEPSKPNWRDQDLDKDSEKICELLEKQAFQIDELSEELGINTSQLLVTLLQLEMEGLVQQRAGKIFELK</sequence>
<comment type="similarity">
    <text evidence="1">Belongs to the DprA/Smf family.</text>
</comment>
<feature type="domain" description="Smf/DprA SLOG" evidence="3">
    <location>
        <begin position="82"/>
        <end position="293"/>
    </location>
</feature>
<dbReference type="Pfam" id="PF17782">
    <property type="entry name" value="WHD_DprA"/>
    <property type="match status" value="1"/>
</dbReference>